<sequence length="315" mass="34708">MEIRIGYVSQSLAIFQNTPSSTFTYKRFKEGTYESSLAKAIEVGRRNLEATRRILYFNAAHGIRLYRLSSSLIPLATHPEVGIVPSAVYERELAELGEFARGHDIRVSMHPNQFTLLNGSDAVVKAAIRDLEYHADILDGMGMGTECNMNIHVGGAYGNKAASAGKLVANLPGVPERVRRRLTLENDDKTYTAEETLAVCEQSGIPMVLDLHHDWCNPSAAAGTELLPRIAATWGERPIKIHVSSPKSDKDFRAHADYAEPEAALGFLQACKAYGLQRVDVMVEAKRKDYACLKLAEDLAAVRGIRRIDGGVLHM</sequence>
<dbReference type="InterPro" id="IPR004601">
    <property type="entry name" value="UvdE"/>
</dbReference>
<evidence type="ECO:0000256" key="4">
    <source>
        <dbReference type="ARBA" id="ARBA00022769"/>
    </source>
</evidence>
<dbReference type="PANTHER" id="PTHR31290">
    <property type="entry name" value="UV-DAMAGE ENDONUCLEASE"/>
    <property type="match status" value="1"/>
</dbReference>
<dbReference type="EMBL" id="RHLK01000014">
    <property type="protein sequence ID" value="MVP01696.1"/>
    <property type="molecule type" value="Genomic_DNA"/>
</dbReference>
<dbReference type="SUPFAM" id="SSF51658">
    <property type="entry name" value="Xylose isomerase-like"/>
    <property type="match status" value="1"/>
</dbReference>
<keyword evidence="6" id="KW-0234">DNA repair</keyword>
<dbReference type="OrthoDB" id="9782576at2"/>
<dbReference type="PANTHER" id="PTHR31290:SF5">
    <property type="entry name" value="UV-DAMAGE ENDONUCLEASE"/>
    <property type="match status" value="1"/>
</dbReference>
<dbReference type="AlphaFoldDB" id="A0A7X3FL19"/>
<dbReference type="InterPro" id="IPR036237">
    <property type="entry name" value="Xyl_isomerase-like_sf"/>
</dbReference>
<dbReference type="RefSeq" id="WP_157338127.1">
    <property type="nucleotide sequence ID" value="NZ_RHLK01000014.1"/>
</dbReference>
<dbReference type="GO" id="GO:0016787">
    <property type="term" value="F:hydrolase activity"/>
    <property type="evidence" value="ECO:0007669"/>
    <property type="project" value="UniProtKB-KW"/>
</dbReference>
<evidence type="ECO:0000256" key="5">
    <source>
        <dbReference type="ARBA" id="ARBA00022801"/>
    </source>
</evidence>
<protein>
    <submittedName>
        <fullName evidence="7">UV DNA damage repair endonuclease UvsE</fullName>
    </submittedName>
</protein>
<evidence type="ECO:0000313" key="7">
    <source>
        <dbReference type="EMBL" id="MVP01696.1"/>
    </source>
</evidence>
<accession>A0A7X3FL19</accession>
<evidence type="ECO:0000256" key="6">
    <source>
        <dbReference type="ARBA" id="ARBA00023204"/>
    </source>
</evidence>
<keyword evidence="3" id="KW-0227">DNA damage</keyword>
<reference evidence="7 8" key="1">
    <citation type="journal article" date="2019" name="Microorganisms">
        <title>Paenibacillus lutrae sp. nov., A Chitinolytic Species Isolated from A River Otter in Castril Natural Park, Granada, Spain.</title>
        <authorList>
            <person name="Rodriguez M."/>
            <person name="Reina J.C."/>
            <person name="Bejar V."/>
            <person name="Llamas I."/>
        </authorList>
    </citation>
    <scope>NUCLEOTIDE SEQUENCE [LARGE SCALE GENOMIC DNA]</scope>
    <source>
        <strain evidence="7 8">N10</strain>
    </source>
</reference>
<keyword evidence="5" id="KW-0378">Hydrolase</keyword>
<dbReference type="NCBIfam" id="TIGR00629">
    <property type="entry name" value="uvde"/>
    <property type="match status" value="1"/>
</dbReference>
<organism evidence="7 8">
    <name type="scientific">Paenibacillus lutrae</name>
    <dbReference type="NCBI Taxonomy" id="2078573"/>
    <lineage>
        <taxon>Bacteria</taxon>
        <taxon>Bacillati</taxon>
        <taxon>Bacillota</taxon>
        <taxon>Bacilli</taxon>
        <taxon>Bacillales</taxon>
        <taxon>Paenibacillaceae</taxon>
        <taxon>Paenibacillus</taxon>
    </lineage>
</organism>
<evidence type="ECO:0000256" key="1">
    <source>
        <dbReference type="ARBA" id="ARBA00022722"/>
    </source>
</evidence>
<keyword evidence="2 7" id="KW-0255">Endonuclease</keyword>
<gene>
    <name evidence="7" type="primary">uvsE</name>
    <name evidence="7" type="ORF">EDM21_19565</name>
</gene>
<dbReference type="Gene3D" id="3.20.20.150">
    <property type="entry name" value="Divalent-metal-dependent TIM barrel enzymes"/>
    <property type="match status" value="1"/>
</dbReference>
<dbReference type="Proteomes" id="UP000490800">
    <property type="component" value="Unassembled WGS sequence"/>
</dbReference>
<evidence type="ECO:0000313" key="8">
    <source>
        <dbReference type="Proteomes" id="UP000490800"/>
    </source>
</evidence>
<dbReference type="Pfam" id="PF03851">
    <property type="entry name" value="UvdE"/>
    <property type="match status" value="1"/>
</dbReference>
<name>A0A7X3FL19_9BACL</name>
<proteinExistence type="predicted"/>
<dbReference type="GO" id="GO:0006289">
    <property type="term" value="P:nucleotide-excision repair"/>
    <property type="evidence" value="ECO:0007669"/>
    <property type="project" value="InterPro"/>
</dbReference>
<evidence type="ECO:0000256" key="3">
    <source>
        <dbReference type="ARBA" id="ARBA00022763"/>
    </source>
</evidence>
<comment type="caution">
    <text evidence="7">The sequence shown here is derived from an EMBL/GenBank/DDBJ whole genome shotgun (WGS) entry which is preliminary data.</text>
</comment>
<dbReference type="GO" id="GO:0009411">
    <property type="term" value="P:response to UV"/>
    <property type="evidence" value="ECO:0007669"/>
    <property type="project" value="InterPro"/>
</dbReference>
<keyword evidence="4" id="KW-0228">DNA excision</keyword>
<dbReference type="GO" id="GO:0004519">
    <property type="term" value="F:endonuclease activity"/>
    <property type="evidence" value="ECO:0007669"/>
    <property type="project" value="UniProtKB-KW"/>
</dbReference>
<evidence type="ECO:0000256" key="2">
    <source>
        <dbReference type="ARBA" id="ARBA00022759"/>
    </source>
</evidence>
<keyword evidence="1" id="KW-0540">Nuclease</keyword>
<keyword evidence="8" id="KW-1185">Reference proteome</keyword>